<feature type="non-terminal residue" evidence="2">
    <location>
        <position position="1"/>
    </location>
</feature>
<evidence type="ECO:0000313" key="3">
    <source>
        <dbReference type="Proteomes" id="UP001163798"/>
    </source>
</evidence>
<proteinExistence type="predicted"/>
<protein>
    <submittedName>
        <fullName evidence="2">Uncharacterized protein</fullName>
    </submittedName>
</protein>
<evidence type="ECO:0000256" key="1">
    <source>
        <dbReference type="SAM" id="MobiDB-lite"/>
    </source>
</evidence>
<feature type="region of interest" description="Disordered" evidence="1">
    <location>
        <begin position="1"/>
        <end position="25"/>
    </location>
</feature>
<reference evidence="2" key="1">
    <citation type="submission" date="2022-08" db="EMBL/GenBank/DDBJ databases">
        <authorList>
            <consortium name="DOE Joint Genome Institute"/>
            <person name="Min B."/>
            <person name="Riley R."/>
            <person name="Sierra-Patev S."/>
            <person name="Naranjo-Ortiz M."/>
            <person name="Looney B."/>
            <person name="Konkel Z."/>
            <person name="Slot J.C."/>
            <person name="Sakamoto Y."/>
            <person name="Steenwyk J.L."/>
            <person name="Rokas A."/>
            <person name="Carro J."/>
            <person name="Camarero S."/>
            <person name="Ferreira P."/>
            <person name="Molpeceres G."/>
            <person name="Ruiz-Duenas F.J."/>
            <person name="Serrano A."/>
            <person name="Henrissat B."/>
            <person name="Drula E."/>
            <person name="Hughes K.W."/>
            <person name="Mata J.L."/>
            <person name="Ishikawa N.K."/>
            <person name="Vargas-Isla R."/>
            <person name="Ushijima S."/>
            <person name="Smith C.A."/>
            <person name="Ahrendt S."/>
            <person name="Andreopoulos W."/>
            <person name="He G."/>
            <person name="Labutti K."/>
            <person name="Lipzen A."/>
            <person name="Ng V."/>
            <person name="Sandor L."/>
            <person name="Barry K."/>
            <person name="Martinez A.T."/>
            <person name="Xiao Y."/>
            <person name="Gibbons J.G."/>
            <person name="Terashima K."/>
            <person name="Hibbett D.S."/>
            <person name="Grigoriev I.V."/>
        </authorList>
    </citation>
    <scope>NUCLEOTIDE SEQUENCE</scope>
    <source>
        <strain evidence="2">TFB10291</strain>
    </source>
</reference>
<sequence length="254" mass="27183">TRRPGRKIRSAKSAPVVIDSDDGEDDVQIVGGDIAMGEITHPPTSPITTDVPMSVDSELPGAILNVEPSAGTTPTVSMVGLPADLNFKKKAVASEPVIESTDSTKAQVRYQPYVEVPGLSPDSRELYKAVLFAKKGFEGSRKRQRASDSGLNYINKPDRTKLAFATSTAHLNAAASSVAGPSSMDIMDRASHLVDQVTPAAFTEASLVKQEADLRAELQVTTSRISYLLQFFDLLKAQHVKVLQALHVAEGPSN</sequence>
<dbReference type="AlphaFoldDB" id="A0AA38NII7"/>
<dbReference type="EMBL" id="MU794190">
    <property type="protein sequence ID" value="KAJ3779808.1"/>
    <property type="molecule type" value="Genomic_DNA"/>
</dbReference>
<gene>
    <name evidence="2" type="ORF">GGU10DRAFT_370244</name>
</gene>
<dbReference type="Proteomes" id="UP001163798">
    <property type="component" value="Unassembled WGS sequence"/>
</dbReference>
<organism evidence="2 3">
    <name type="scientific">Lentinula aff. detonsa</name>
    <dbReference type="NCBI Taxonomy" id="2804958"/>
    <lineage>
        <taxon>Eukaryota</taxon>
        <taxon>Fungi</taxon>
        <taxon>Dikarya</taxon>
        <taxon>Basidiomycota</taxon>
        <taxon>Agaricomycotina</taxon>
        <taxon>Agaricomycetes</taxon>
        <taxon>Agaricomycetidae</taxon>
        <taxon>Agaricales</taxon>
        <taxon>Marasmiineae</taxon>
        <taxon>Omphalotaceae</taxon>
        <taxon>Lentinula</taxon>
    </lineage>
</organism>
<comment type="caution">
    <text evidence="2">The sequence shown here is derived from an EMBL/GenBank/DDBJ whole genome shotgun (WGS) entry which is preliminary data.</text>
</comment>
<accession>A0AA38NII7</accession>
<feature type="compositionally biased region" description="Basic residues" evidence="1">
    <location>
        <begin position="1"/>
        <end position="10"/>
    </location>
</feature>
<keyword evidence="3" id="KW-1185">Reference proteome</keyword>
<evidence type="ECO:0000313" key="2">
    <source>
        <dbReference type="EMBL" id="KAJ3779808.1"/>
    </source>
</evidence>
<name>A0AA38NII7_9AGAR</name>